<dbReference type="AlphaFoldDB" id="A0A6P2CEG3"/>
<dbReference type="RefSeq" id="WP_010840372.1">
    <property type="nucleotide sequence ID" value="NZ_QRCM01000001.1"/>
</dbReference>
<dbReference type="EMBL" id="QRCM01000001">
    <property type="protein sequence ID" value="TXG89626.1"/>
    <property type="molecule type" value="Genomic_DNA"/>
</dbReference>
<organism evidence="1 2">
    <name type="scientific">Rhodococcus rhodnii</name>
    <dbReference type="NCBI Taxonomy" id="38312"/>
    <lineage>
        <taxon>Bacteria</taxon>
        <taxon>Bacillati</taxon>
        <taxon>Actinomycetota</taxon>
        <taxon>Actinomycetes</taxon>
        <taxon>Mycobacteriales</taxon>
        <taxon>Nocardiaceae</taxon>
        <taxon>Rhodococcus</taxon>
    </lineage>
</organism>
<dbReference type="Proteomes" id="UP000471120">
    <property type="component" value="Unassembled WGS sequence"/>
</dbReference>
<protein>
    <submittedName>
        <fullName evidence="1">Uncharacterized protein</fullName>
    </submittedName>
</protein>
<evidence type="ECO:0000313" key="2">
    <source>
        <dbReference type="Proteomes" id="UP000471120"/>
    </source>
</evidence>
<sequence>MLLSLQSLTLAVLARLTAHHILRYQVSTADFDEAWATLARLCPGLVMSDLLIAEAMVVHAKYGDLIGETND</sequence>
<evidence type="ECO:0000313" key="1">
    <source>
        <dbReference type="EMBL" id="TXG89626.1"/>
    </source>
</evidence>
<comment type="caution">
    <text evidence="1">The sequence shown here is derived from an EMBL/GenBank/DDBJ whole genome shotgun (WGS) entry which is preliminary data.</text>
</comment>
<name>A0A6P2CEG3_9NOCA</name>
<gene>
    <name evidence="1" type="ORF">DW322_04535</name>
</gene>
<proteinExistence type="predicted"/>
<accession>A0A6P2CEG3</accession>
<reference evidence="1 2" key="1">
    <citation type="submission" date="2018-07" db="EMBL/GenBank/DDBJ databases">
        <title>Genome sequence of Rhodococcus rhodnii ATCC 35071 from Rhodnius prolixus.</title>
        <authorList>
            <person name="Patel V."/>
            <person name="Vogel K.J."/>
        </authorList>
    </citation>
    <scope>NUCLEOTIDE SEQUENCE [LARGE SCALE GENOMIC DNA]</scope>
    <source>
        <strain evidence="1 2">ATCC 35071</strain>
    </source>
</reference>